<organism evidence="1 2">
    <name type="scientific">Kuraishia capsulata CBS 1993</name>
    <dbReference type="NCBI Taxonomy" id="1382522"/>
    <lineage>
        <taxon>Eukaryota</taxon>
        <taxon>Fungi</taxon>
        <taxon>Dikarya</taxon>
        <taxon>Ascomycota</taxon>
        <taxon>Saccharomycotina</taxon>
        <taxon>Pichiomycetes</taxon>
        <taxon>Pichiales</taxon>
        <taxon>Pichiaceae</taxon>
        <taxon>Kuraishia</taxon>
    </lineage>
</organism>
<protein>
    <submittedName>
        <fullName evidence="1">Uncharacterized protein</fullName>
    </submittedName>
</protein>
<evidence type="ECO:0000313" key="1">
    <source>
        <dbReference type="EMBL" id="CDK24776.1"/>
    </source>
</evidence>
<dbReference type="EMBL" id="HG793125">
    <property type="protein sequence ID" value="CDK24776.1"/>
    <property type="molecule type" value="Genomic_DNA"/>
</dbReference>
<evidence type="ECO:0000313" key="2">
    <source>
        <dbReference type="Proteomes" id="UP000019384"/>
    </source>
</evidence>
<name>W6MG86_9ASCO</name>
<reference evidence="1" key="2">
    <citation type="submission" date="2014-02" db="EMBL/GenBank/DDBJ databases">
        <title>Complete DNA sequence of /Kuraishia capsulata/ illustrates novel genomic features among budding yeasts (/Saccharomycotina/).</title>
        <authorList>
            <person name="Morales L."/>
            <person name="Noel B."/>
            <person name="Porcel B."/>
            <person name="Marcet-Houben M."/>
            <person name="Hullo M-F."/>
            <person name="Sacerdot C."/>
            <person name="Tekaia F."/>
            <person name="Leh-Louis V."/>
            <person name="Despons L."/>
            <person name="Khanna V."/>
            <person name="Aury J-M."/>
            <person name="Barbe V."/>
            <person name="Couloux A."/>
            <person name="Labadie K."/>
            <person name="Pelletier E."/>
            <person name="Souciet J-L."/>
            <person name="Boekhout T."/>
            <person name="Gabaldon T."/>
            <person name="Wincker P."/>
            <person name="Dujon B."/>
        </authorList>
    </citation>
    <scope>NUCLEOTIDE SEQUENCE</scope>
    <source>
        <strain evidence="1">CBS 1993</strain>
    </source>
</reference>
<dbReference type="AlphaFoldDB" id="W6MG86"/>
<dbReference type="GeneID" id="34518179"/>
<dbReference type="HOGENOM" id="CLU_1722651_0_0_1"/>
<dbReference type="Proteomes" id="UP000019384">
    <property type="component" value="Unassembled WGS sequence"/>
</dbReference>
<gene>
    <name evidence="1" type="ORF">KUCA_T00000742001</name>
</gene>
<dbReference type="RefSeq" id="XP_022456791.1">
    <property type="nucleotide sequence ID" value="XM_022605310.1"/>
</dbReference>
<sequence>MEFEPDNRAGNSFRQSLAFICKSSKSLVSFLLINSTKKERKAVFGLSVGCVLETGPGSQRTNHSTERYDWRLKKNPLFLGNLCGLKPDGLGLRNAGDVEQNEYNLVYIRPECKNLDEQTRKWPQSRGYGPIWRVMMQAPEIVSAVIVRLIAC</sequence>
<accession>W6MG86</accession>
<keyword evidence="2" id="KW-1185">Reference proteome</keyword>
<reference evidence="1" key="1">
    <citation type="submission" date="2013-12" db="EMBL/GenBank/DDBJ databases">
        <authorList>
            <person name="Genoscope - CEA"/>
        </authorList>
    </citation>
    <scope>NUCLEOTIDE SEQUENCE</scope>
    <source>
        <strain evidence="1">CBS 1993</strain>
    </source>
</reference>
<proteinExistence type="predicted"/>